<dbReference type="AlphaFoldDB" id="A0A645J8Z0"/>
<name>A0A645J8Z0_9ZZZZ</name>
<protein>
    <submittedName>
        <fullName evidence="1">Uncharacterized protein</fullName>
    </submittedName>
</protein>
<organism evidence="1">
    <name type="scientific">bioreactor metagenome</name>
    <dbReference type="NCBI Taxonomy" id="1076179"/>
    <lineage>
        <taxon>unclassified sequences</taxon>
        <taxon>metagenomes</taxon>
        <taxon>ecological metagenomes</taxon>
    </lineage>
</organism>
<accession>A0A645J8Z0</accession>
<reference evidence="1" key="1">
    <citation type="submission" date="2019-08" db="EMBL/GenBank/DDBJ databases">
        <authorList>
            <person name="Kucharzyk K."/>
            <person name="Murdoch R.W."/>
            <person name="Higgins S."/>
            <person name="Loffler F."/>
        </authorList>
    </citation>
    <scope>NUCLEOTIDE SEQUENCE</scope>
</reference>
<dbReference type="EMBL" id="VSSQ01133806">
    <property type="protein sequence ID" value="MPN59610.1"/>
    <property type="molecule type" value="Genomic_DNA"/>
</dbReference>
<comment type="caution">
    <text evidence="1">The sequence shown here is derived from an EMBL/GenBank/DDBJ whole genome shotgun (WGS) entry which is preliminary data.</text>
</comment>
<sequence length="136" mass="14737">MLARGVLALLHGVVEIGHQQPAHQGEQRQHEGQRNDRGLRHETHVAKGPHAGRPYAVVLKEAGAVCVRWRRGRAVAGTGKQGGHGCLDYIFFQTANRKSACRKVVSVKITIALIVSIDYSLPCARLGRCAQGSQNA</sequence>
<proteinExistence type="predicted"/>
<evidence type="ECO:0000313" key="1">
    <source>
        <dbReference type="EMBL" id="MPN59610.1"/>
    </source>
</evidence>
<gene>
    <name evidence="1" type="ORF">SDC9_207331</name>
</gene>